<dbReference type="OrthoDB" id="192696at2"/>
<sequence length="338" mass="37579">MKLSVVLIIFLCIIKVASASSVGFQQFQLSDNVSRPLDVTIWYPTLQNSASISVAENIAFVGTKVIKDASFPPKKHPLVLLSHGYRGSWRNLNWLANELAIKGFVVAAPNHPGTTTFDHSALQASRWWQRPHDLVRVLDHLLEDTAWRTVVDTESVSAIGHSMGGWSVMQLVGAQLDRNTFQKQCRLYPNPRTCGLGNELGLTSPQPGEPKSFNFYDPRIKKSVILDLGLARSFSIESMSKVNTPVLILGAGIDIGDLPQTMESGYLAEHLPLFNRRYKVYEQAMHFSFVQLCKPNAIALIEEETPGDGIVCKDGVGIKRQELHNQIFKDILGFITHS</sequence>
<accession>A0A5J6WT11</accession>
<dbReference type="PANTHER" id="PTHR10272">
    <property type="entry name" value="PLATELET-ACTIVATING FACTOR ACETYLHYDROLASE"/>
    <property type="match status" value="1"/>
</dbReference>
<dbReference type="PANTHER" id="PTHR10272:SF0">
    <property type="entry name" value="PLATELET-ACTIVATING FACTOR ACETYLHYDROLASE"/>
    <property type="match status" value="1"/>
</dbReference>
<dbReference type="Pfam" id="PF12740">
    <property type="entry name" value="PETase"/>
    <property type="match status" value="1"/>
</dbReference>
<dbReference type="PIRSF" id="PIRSF031982">
    <property type="entry name" value="UCP031982_abhydr"/>
    <property type="match status" value="1"/>
</dbReference>
<evidence type="ECO:0000256" key="3">
    <source>
        <dbReference type="ARBA" id="ARBA00023098"/>
    </source>
</evidence>
<feature type="chain" id="PRO_5023806199" evidence="4">
    <location>
        <begin position="20"/>
        <end position="338"/>
    </location>
</feature>
<dbReference type="Proteomes" id="UP000327424">
    <property type="component" value="Chromosome"/>
</dbReference>
<protein>
    <submittedName>
        <fullName evidence="6">Alpha/beta fold hydrolase</fullName>
    </submittedName>
</protein>
<evidence type="ECO:0000259" key="5">
    <source>
        <dbReference type="Pfam" id="PF12740"/>
    </source>
</evidence>
<dbReference type="KEGG" id="mmaa:FR932_20085"/>
<evidence type="ECO:0000256" key="1">
    <source>
        <dbReference type="ARBA" id="ARBA00022801"/>
    </source>
</evidence>
<feature type="signal peptide" evidence="4">
    <location>
        <begin position="1"/>
        <end position="19"/>
    </location>
</feature>
<proteinExistence type="predicted"/>
<dbReference type="SUPFAM" id="SSF53474">
    <property type="entry name" value="alpha/beta-Hydrolases"/>
    <property type="match status" value="1"/>
</dbReference>
<dbReference type="InterPro" id="IPR016986">
    <property type="entry name" value="UCP031982_abhydr"/>
</dbReference>
<dbReference type="RefSeq" id="WP_019443282.1">
    <property type="nucleotide sequence ID" value="NZ_ALOE01000069.1"/>
</dbReference>
<dbReference type="EMBL" id="CP044399">
    <property type="protein sequence ID" value="QFI39950.1"/>
    <property type="molecule type" value="Genomic_DNA"/>
</dbReference>
<evidence type="ECO:0000313" key="7">
    <source>
        <dbReference type="Proteomes" id="UP000327424"/>
    </source>
</evidence>
<keyword evidence="7" id="KW-1185">Reference proteome</keyword>
<feature type="domain" description="PET hydrolase/cutinase-like" evidence="5">
    <location>
        <begin position="77"/>
        <end position="167"/>
    </location>
</feature>
<keyword evidence="4" id="KW-0732">Signal</keyword>
<gene>
    <name evidence="6" type="ORF">FR932_20085</name>
</gene>
<dbReference type="GO" id="GO:0016042">
    <property type="term" value="P:lipid catabolic process"/>
    <property type="evidence" value="ECO:0007669"/>
    <property type="project" value="UniProtKB-KW"/>
</dbReference>
<name>A0A5J6WT11_MORMI</name>
<keyword evidence="2" id="KW-0442">Lipid degradation</keyword>
<evidence type="ECO:0000256" key="4">
    <source>
        <dbReference type="SAM" id="SignalP"/>
    </source>
</evidence>
<organism evidence="6 7">
    <name type="scientific">Moritella marina ATCC 15381</name>
    <dbReference type="NCBI Taxonomy" id="1202962"/>
    <lineage>
        <taxon>Bacteria</taxon>
        <taxon>Pseudomonadati</taxon>
        <taxon>Pseudomonadota</taxon>
        <taxon>Gammaproteobacteria</taxon>
        <taxon>Alteromonadales</taxon>
        <taxon>Moritellaceae</taxon>
        <taxon>Moritella</taxon>
    </lineage>
</organism>
<evidence type="ECO:0000313" key="6">
    <source>
        <dbReference type="EMBL" id="QFI39950.1"/>
    </source>
</evidence>
<keyword evidence="3" id="KW-0443">Lipid metabolism</keyword>
<reference evidence="6 7" key="1">
    <citation type="submission" date="2019-09" db="EMBL/GenBank/DDBJ databases">
        <title>Hybrid Assembly of the complete Genome of the Deep-Sea Bacterium Moritella marina from long Nanopore and Illumina reads.</title>
        <authorList>
            <person name="Magin S."/>
            <person name="Georgoulis A."/>
            <person name="Papadimitriou K."/>
            <person name="Iliakis G."/>
            <person name="Vorgias C.E."/>
        </authorList>
    </citation>
    <scope>NUCLEOTIDE SEQUENCE [LARGE SCALE GENOMIC DNA]</scope>
    <source>
        <strain evidence="6 7">MP-1</strain>
    </source>
</reference>
<dbReference type="InterPro" id="IPR041127">
    <property type="entry name" value="PET_hydrolase/cutinase-like"/>
</dbReference>
<keyword evidence="1 6" id="KW-0378">Hydrolase</keyword>
<dbReference type="Gene3D" id="3.40.50.1820">
    <property type="entry name" value="alpha/beta hydrolase"/>
    <property type="match status" value="1"/>
</dbReference>
<dbReference type="AlphaFoldDB" id="A0A5J6WT11"/>
<evidence type="ECO:0000256" key="2">
    <source>
        <dbReference type="ARBA" id="ARBA00022963"/>
    </source>
</evidence>
<dbReference type="InterPro" id="IPR029058">
    <property type="entry name" value="AB_hydrolase_fold"/>
</dbReference>
<dbReference type="GO" id="GO:0003847">
    <property type="term" value="F:1-alkyl-2-acetylglycerophosphocholine esterase activity"/>
    <property type="evidence" value="ECO:0007669"/>
    <property type="project" value="TreeGrafter"/>
</dbReference>